<protein>
    <recommendedName>
        <fullName evidence="2">DNA polymerase III subunit delta'</fullName>
        <ecNumber evidence="1">2.7.7.7</ecNumber>
    </recommendedName>
</protein>
<dbReference type="InterPro" id="IPR027417">
    <property type="entry name" value="P-loop_NTPase"/>
</dbReference>
<dbReference type="InterPro" id="IPR004622">
    <property type="entry name" value="DNA_pol_HolB"/>
</dbReference>
<dbReference type="Gene3D" id="3.40.50.300">
    <property type="entry name" value="P-loop containing nucleotide triphosphate hydrolases"/>
    <property type="match status" value="1"/>
</dbReference>
<evidence type="ECO:0000256" key="3">
    <source>
        <dbReference type="ARBA" id="ARBA00022679"/>
    </source>
</evidence>
<proteinExistence type="predicted"/>
<dbReference type="Pfam" id="PF09115">
    <property type="entry name" value="DNApol3-delta_C"/>
    <property type="match status" value="1"/>
</dbReference>
<dbReference type="KEGG" id="afy:BW247_11555"/>
<dbReference type="GO" id="GO:0003887">
    <property type="term" value="F:DNA-directed DNA polymerase activity"/>
    <property type="evidence" value="ECO:0007669"/>
    <property type="project" value="UniProtKB-KW"/>
</dbReference>
<reference evidence="9 10" key="1">
    <citation type="submission" date="2017-01" db="EMBL/GenBank/DDBJ databases">
        <title>Draft sequence of Acidihalobacter ferrooxidans strain DSM 14175 (strain V8).</title>
        <authorList>
            <person name="Khaleque H.N."/>
            <person name="Ramsay J.P."/>
            <person name="Murphy R.J.T."/>
            <person name="Kaksonen A.H."/>
            <person name="Boxall N.J."/>
            <person name="Watkin E.L.J."/>
        </authorList>
    </citation>
    <scope>NUCLEOTIDE SEQUENCE [LARGE SCALE GENOMIC DNA]</scope>
    <source>
        <strain evidence="9 10">V8</strain>
    </source>
</reference>
<evidence type="ECO:0000313" key="10">
    <source>
        <dbReference type="Proteomes" id="UP000243807"/>
    </source>
</evidence>
<evidence type="ECO:0000256" key="5">
    <source>
        <dbReference type="ARBA" id="ARBA00022705"/>
    </source>
</evidence>
<dbReference type="InterPro" id="IPR050238">
    <property type="entry name" value="DNA_Rep/Repair_Clamp_Loader"/>
</dbReference>
<dbReference type="GO" id="GO:0003677">
    <property type="term" value="F:DNA binding"/>
    <property type="evidence" value="ECO:0007669"/>
    <property type="project" value="InterPro"/>
</dbReference>
<dbReference type="EC" id="2.7.7.7" evidence="1"/>
<sequence>MSVPYPWQQRQWSQLQAQREAGRVPHALLLTGIPGLGKRQLAEAFAQAALCERPREDGLACAQCHPCRLFAAGTHPDYTVVEPEAAGKAIRIDSARTLMDFLGLTRSFGAYKVALIDPADALNVNAANALLKTLEEPPAGTLLMLVTSAPSALPATVRSRCQVLAFGVPTAAQAQAWLATQPEAGPVDVALALAGGAPLGALQHADEERLARRDGWNAQLATGHFDPAVLGGEMAAADYAQALDVCLAWLRDVARAGACAEVRENPDRVKELRALGERVDLRGVFACLEQANRLRGLLGNGLNASLQLEELLLRYQAALRGRVSQ</sequence>
<dbReference type="Pfam" id="PF13177">
    <property type="entry name" value="DNA_pol3_delta2"/>
    <property type="match status" value="1"/>
</dbReference>
<evidence type="ECO:0000256" key="7">
    <source>
        <dbReference type="ARBA" id="ARBA00049244"/>
    </source>
</evidence>
<dbReference type="STRING" id="1765967.BW247_11555"/>
<accession>A0A1P8UIL7</accession>
<dbReference type="InterPro" id="IPR015199">
    <property type="entry name" value="DNA_pol_III_delta_C"/>
</dbReference>
<dbReference type="Proteomes" id="UP000243807">
    <property type="component" value="Chromosome"/>
</dbReference>
<dbReference type="AlphaFoldDB" id="A0A1P8UIL7"/>
<keyword evidence="6" id="KW-0239">DNA-directed DNA polymerase</keyword>
<gene>
    <name evidence="9" type="ORF">BW247_11555</name>
</gene>
<dbReference type="PANTHER" id="PTHR11669:SF8">
    <property type="entry name" value="DNA POLYMERASE III SUBUNIT DELTA"/>
    <property type="match status" value="1"/>
</dbReference>
<keyword evidence="10" id="KW-1185">Reference proteome</keyword>
<evidence type="ECO:0000313" key="9">
    <source>
        <dbReference type="EMBL" id="APZ43644.1"/>
    </source>
</evidence>
<dbReference type="PANTHER" id="PTHR11669">
    <property type="entry name" value="REPLICATION FACTOR C / DNA POLYMERASE III GAMMA-TAU SUBUNIT"/>
    <property type="match status" value="1"/>
</dbReference>
<comment type="catalytic activity">
    <reaction evidence="7">
        <text>DNA(n) + a 2'-deoxyribonucleoside 5'-triphosphate = DNA(n+1) + diphosphate</text>
        <dbReference type="Rhea" id="RHEA:22508"/>
        <dbReference type="Rhea" id="RHEA-COMP:17339"/>
        <dbReference type="Rhea" id="RHEA-COMP:17340"/>
        <dbReference type="ChEBI" id="CHEBI:33019"/>
        <dbReference type="ChEBI" id="CHEBI:61560"/>
        <dbReference type="ChEBI" id="CHEBI:173112"/>
        <dbReference type="EC" id="2.7.7.7"/>
    </reaction>
</comment>
<dbReference type="RefSeq" id="WP_076837281.1">
    <property type="nucleotide sequence ID" value="NZ_CP019434.1"/>
</dbReference>
<evidence type="ECO:0000256" key="1">
    <source>
        <dbReference type="ARBA" id="ARBA00012417"/>
    </source>
</evidence>
<keyword evidence="4" id="KW-0548">Nucleotidyltransferase</keyword>
<evidence type="ECO:0000256" key="2">
    <source>
        <dbReference type="ARBA" id="ARBA00014363"/>
    </source>
</evidence>
<evidence type="ECO:0000256" key="4">
    <source>
        <dbReference type="ARBA" id="ARBA00022695"/>
    </source>
</evidence>
<dbReference type="SUPFAM" id="SSF52540">
    <property type="entry name" value="P-loop containing nucleoside triphosphate hydrolases"/>
    <property type="match status" value="1"/>
</dbReference>
<dbReference type="EMBL" id="CP019434">
    <property type="protein sequence ID" value="APZ43644.1"/>
    <property type="molecule type" value="Genomic_DNA"/>
</dbReference>
<dbReference type="GO" id="GO:0008408">
    <property type="term" value="F:3'-5' exonuclease activity"/>
    <property type="evidence" value="ECO:0007669"/>
    <property type="project" value="InterPro"/>
</dbReference>
<keyword evidence="3" id="KW-0808">Transferase</keyword>
<organism evidence="9 10">
    <name type="scientific">Acidihalobacter ferrooxydans</name>
    <dbReference type="NCBI Taxonomy" id="1765967"/>
    <lineage>
        <taxon>Bacteria</taxon>
        <taxon>Pseudomonadati</taxon>
        <taxon>Pseudomonadota</taxon>
        <taxon>Gammaproteobacteria</taxon>
        <taxon>Chromatiales</taxon>
        <taxon>Ectothiorhodospiraceae</taxon>
        <taxon>Acidihalobacter</taxon>
    </lineage>
</organism>
<evidence type="ECO:0000256" key="6">
    <source>
        <dbReference type="ARBA" id="ARBA00022932"/>
    </source>
</evidence>
<evidence type="ECO:0000259" key="8">
    <source>
        <dbReference type="Pfam" id="PF09115"/>
    </source>
</evidence>
<feature type="domain" description="DNA polymerase III delta subunit C-terminal" evidence="8">
    <location>
        <begin position="221"/>
        <end position="315"/>
    </location>
</feature>
<name>A0A1P8UIL7_9GAMM</name>
<keyword evidence="5" id="KW-0235">DNA replication</keyword>
<dbReference type="GO" id="GO:0009360">
    <property type="term" value="C:DNA polymerase III complex"/>
    <property type="evidence" value="ECO:0007669"/>
    <property type="project" value="InterPro"/>
</dbReference>
<dbReference type="OrthoDB" id="9811073at2"/>
<dbReference type="NCBIfam" id="TIGR00678">
    <property type="entry name" value="holB"/>
    <property type="match status" value="1"/>
</dbReference>
<dbReference type="GO" id="GO:0006261">
    <property type="term" value="P:DNA-templated DNA replication"/>
    <property type="evidence" value="ECO:0007669"/>
    <property type="project" value="TreeGrafter"/>
</dbReference>